<organism evidence="2">
    <name type="scientific">uncultured Chloroflexia bacterium</name>
    <dbReference type="NCBI Taxonomy" id="1672391"/>
    <lineage>
        <taxon>Bacteria</taxon>
        <taxon>Bacillati</taxon>
        <taxon>Chloroflexota</taxon>
        <taxon>Chloroflexia</taxon>
        <taxon>environmental samples</taxon>
    </lineage>
</organism>
<dbReference type="AlphaFoldDB" id="A0A6J4KR37"/>
<protein>
    <submittedName>
        <fullName evidence="2">Uncharacterized protein</fullName>
    </submittedName>
</protein>
<accession>A0A6J4KR37</accession>
<evidence type="ECO:0000256" key="1">
    <source>
        <dbReference type="SAM" id="MobiDB-lite"/>
    </source>
</evidence>
<name>A0A6J4KR37_9CHLR</name>
<evidence type="ECO:0000313" key="2">
    <source>
        <dbReference type="EMBL" id="CAA9312876.1"/>
    </source>
</evidence>
<sequence length="45" mass="4846">MTDGSEQVKLLKFEFEGGKSCTRGASTVNGYGRLVHGGETPEKED</sequence>
<proteinExistence type="predicted"/>
<feature type="region of interest" description="Disordered" evidence="1">
    <location>
        <begin position="26"/>
        <end position="45"/>
    </location>
</feature>
<reference evidence="2" key="1">
    <citation type="submission" date="2020-02" db="EMBL/GenBank/DDBJ databases">
        <authorList>
            <person name="Meier V. D."/>
        </authorList>
    </citation>
    <scope>NUCLEOTIDE SEQUENCE</scope>
    <source>
        <strain evidence="2">AVDCRST_MAG93</strain>
    </source>
</reference>
<gene>
    <name evidence="2" type="ORF">AVDCRST_MAG93-5338</name>
</gene>
<dbReference type="EMBL" id="CADCTR010001799">
    <property type="protein sequence ID" value="CAA9312876.1"/>
    <property type="molecule type" value="Genomic_DNA"/>
</dbReference>